<keyword evidence="3" id="KW-1185">Reference proteome</keyword>
<dbReference type="EMBL" id="LR904527">
    <property type="protein sequence ID" value="CAD7252903.1"/>
    <property type="molecule type" value="Genomic_DNA"/>
</dbReference>
<proteinExistence type="predicted"/>
<accession>A0A7R9AF07</accession>
<gene>
    <name evidence="2" type="ORF">DSTB1V02_LOCUS12654</name>
</gene>
<evidence type="ECO:0000313" key="3">
    <source>
        <dbReference type="Proteomes" id="UP000677054"/>
    </source>
</evidence>
<dbReference type="Proteomes" id="UP000677054">
    <property type="component" value="Unassembled WGS sequence"/>
</dbReference>
<dbReference type="InterPro" id="IPR050863">
    <property type="entry name" value="CenT-Element_Derived"/>
</dbReference>
<organism evidence="2">
    <name type="scientific">Darwinula stevensoni</name>
    <dbReference type="NCBI Taxonomy" id="69355"/>
    <lineage>
        <taxon>Eukaryota</taxon>
        <taxon>Metazoa</taxon>
        <taxon>Ecdysozoa</taxon>
        <taxon>Arthropoda</taxon>
        <taxon>Crustacea</taxon>
        <taxon>Oligostraca</taxon>
        <taxon>Ostracoda</taxon>
        <taxon>Podocopa</taxon>
        <taxon>Podocopida</taxon>
        <taxon>Darwinulocopina</taxon>
        <taxon>Darwinuloidea</taxon>
        <taxon>Darwinulidae</taxon>
        <taxon>Darwinula</taxon>
    </lineage>
</organism>
<dbReference type="InterPro" id="IPR004875">
    <property type="entry name" value="DDE_SF_endonuclease_dom"/>
</dbReference>
<evidence type="ECO:0000313" key="2">
    <source>
        <dbReference type="EMBL" id="CAD7252903.1"/>
    </source>
</evidence>
<name>A0A7R9AF07_9CRUS</name>
<dbReference type="PANTHER" id="PTHR19303">
    <property type="entry name" value="TRANSPOSON"/>
    <property type="match status" value="1"/>
</dbReference>
<dbReference type="OrthoDB" id="6378331at2759"/>
<reference evidence="2" key="1">
    <citation type="submission" date="2020-11" db="EMBL/GenBank/DDBJ databases">
        <authorList>
            <person name="Tran Van P."/>
        </authorList>
    </citation>
    <scope>NUCLEOTIDE SEQUENCE</scope>
</reference>
<dbReference type="EMBL" id="CAJPEV010005010">
    <property type="protein sequence ID" value="CAG0902620.1"/>
    <property type="molecule type" value="Genomic_DNA"/>
</dbReference>
<dbReference type="PANTHER" id="PTHR19303:SF73">
    <property type="entry name" value="PROTEIN PDC2"/>
    <property type="match status" value="1"/>
</dbReference>
<dbReference type="GO" id="GO:0005634">
    <property type="term" value="C:nucleus"/>
    <property type="evidence" value="ECO:0007669"/>
    <property type="project" value="TreeGrafter"/>
</dbReference>
<dbReference type="GO" id="GO:0003677">
    <property type="term" value="F:DNA binding"/>
    <property type="evidence" value="ECO:0007669"/>
    <property type="project" value="TreeGrafter"/>
</dbReference>
<protein>
    <recommendedName>
        <fullName evidence="1">DDE-1 domain-containing protein</fullName>
    </recommendedName>
</protein>
<sequence>MSVRHLPANYHHNKKVSITTPLFLEFLQCFDAKMGCNGRKILLFIDQCPAHPLGIIKLRNMEVVCFPANSTSQLQPLDQGVIAKLKQKYWK</sequence>
<dbReference type="AlphaFoldDB" id="A0A7R9AF07"/>
<feature type="domain" description="DDE-1" evidence="1">
    <location>
        <begin position="4"/>
        <end position="89"/>
    </location>
</feature>
<dbReference type="Pfam" id="PF03184">
    <property type="entry name" value="DDE_1"/>
    <property type="match status" value="1"/>
</dbReference>
<evidence type="ECO:0000259" key="1">
    <source>
        <dbReference type="Pfam" id="PF03184"/>
    </source>
</evidence>